<evidence type="ECO:0000313" key="2">
    <source>
        <dbReference type="Proteomes" id="UP001596098"/>
    </source>
</evidence>
<dbReference type="RefSeq" id="WP_164878798.1">
    <property type="nucleotide sequence ID" value="NZ_CP034929.1"/>
</dbReference>
<dbReference type="Proteomes" id="UP001596098">
    <property type="component" value="Unassembled WGS sequence"/>
</dbReference>
<keyword evidence="2" id="KW-1185">Reference proteome</keyword>
<dbReference type="EMBL" id="JBHSQI010000008">
    <property type="protein sequence ID" value="MFC6154608.1"/>
    <property type="molecule type" value="Genomic_DNA"/>
</dbReference>
<accession>A0ABW1R1W9</accession>
<organism evidence="1 2">
    <name type="scientific">Nocardioides yefusunii</name>
    <dbReference type="NCBI Taxonomy" id="2500546"/>
    <lineage>
        <taxon>Bacteria</taxon>
        <taxon>Bacillati</taxon>
        <taxon>Actinomycetota</taxon>
        <taxon>Actinomycetes</taxon>
        <taxon>Propionibacteriales</taxon>
        <taxon>Nocardioidaceae</taxon>
        <taxon>Nocardioides</taxon>
    </lineage>
</organism>
<proteinExistence type="predicted"/>
<name>A0ABW1R1W9_9ACTN</name>
<evidence type="ECO:0000313" key="1">
    <source>
        <dbReference type="EMBL" id="MFC6154608.1"/>
    </source>
</evidence>
<dbReference type="InterPro" id="IPR021522">
    <property type="entry name" value="MctB"/>
</dbReference>
<dbReference type="Pfam" id="PF11382">
    <property type="entry name" value="MctB"/>
    <property type="match status" value="1"/>
</dbReference>
<gene>
    <name evidence="1" type="ORF">ACFPWU_13135</name>
</gene>
<reference evidence="2" key="1">
    <citation type="journal article" date="2019" name="Int. J. Syst. Evol. Microbiol.">
        <title>The Global Catalogue of Microorganisms (GCM) 10K type strain sequencing project: providing services to taxonomists for standard genome sequencing and annotation.</title>
        <authorList>
            <consortium name="The Broad Institute Genomics Platform"/>
            <consortium name="The Broad Institute Genome Sequencing Center for Infectious Disease"/>
            <person name="Wu L."/>
            <person name="Ma J."/>
        </authorList>
    </citation>
    <scope>NUCLEOTIDE SEQUENCE [LARGE SCALE GENOMIC DNA]</scope>
    <source>
        <strain evidence="2">DFY28</strain>
    </source>
</reference>
<sequence length="296" mass="29895">MISFRTHVATLVAVFLALAVGVVLGGGPLSDLGRGTDENTAALKDRLDETETIADFGNDFVADTSDRILAGALKGRQVAMVTLPGAKASTVDALREAVGAAGGTVTAVQELGSSLVNPAEKGLVESLTTQMLSQVPAGSVSGNATTYERAGELIALTLSTTETAGATVRAEAGTVSEGLVGANLLPQAAEVTRLAPLVLVVSGDEVSGDGGDAILSGLVRGLSRRSVGTVVVSDTSERDDQMDRVRRDDAWGAATSVDGAEQVVGQTTAVLALARSFDTQGGNFGATGSDGTVPLR</sequence>
<comment type="caution">
    <text evidence="1">The sequence shown here is derived from an EMBL/GenBank/DDBJ whole genome shotgun (WGS) entry which is preliminary data.</text>
</comment>
<protein>
    <submittedName>
        <fullName evidence="1">Copper transporter</fullName>
    </submittedName>
</protein>